<evidence type="ECO:0000313" key="3">
    <source>
        <dbReference type="Proteomes" id="UP001501257"/>
    </source>
</evidence>
<accession>A0ABP9TQN7</accession>
<dbReference type="PANTHER" id="PTHR33164:SF43">
    <property type="entry name" value="HTH-TYPE TRANSCRIPTIONAL REPRESSOR YETL"/>
    <property type="match status" value="1"/>
</dbReference>
<reference evidence="3" key="1">
    <citation type="journal article" date="2019" name="Int. J. Syst. Evol. Microbiol.">
        <title>The Global Catalogue of Microorganisms (GCM) 10K type strain sequencing project: providing services to taxonomists for standard genome sequencing and annotation.</title>
        <authorList>
            <consortium name="The Broad Institute Genomics Platform"/>
            <consortium name="The Broad Institute Genome Sequencing Center for Infectious Disease"/>
            <person name="Wu L."/>
            <person name="Ma J."/>
        </authorList>
    </citation>
    <scope>NUCLEOTIDE SEQUENCE [LARGE SCALE GENOMIC DNA]</scope>
    <source>
        <strain evidence="3">JCM 18952</strain>
    </source>
</reference>
<keyword evidence="3" id="KW-1185">Reference proteome</keyword>
<dbReference type="InterPro" id="IPR036388">
    <property type="entry name" value="WH-like_DNA-bd_sf"/>
</dbReference>
<dbReference type="PANTHER" id="PTHR33164">
    <property type="entry name" value="TRANSCRIPTIONAL REGULATOR, MARR FAMILY"/>
    <property type="match status" value="1"/>
</dbReference>
<proteinExistence type="predicted"/>
<dbReference type="SUPFAM" id="SSF46785">
    <property type="entry name" value="Winged helix' DNA-binding domain"/>
    <property type="match status" value="1"/>
</dbReference>
<dbReference type="Pfam" id="PF01047">
    <property type="entry name" value="MarR"/>
    <property type="match status" value="1"/>
</dbReference>
<organism evidence="2 3">
    <name type="scientific">Paeniglutamicibacter antarcticus</name>
    <dbReference type="NCBI Taxonomy" id="494023"/>
    <lineage>
        <taxon>Bacteria</taxon>
        <taxon>Bacillati</taxon>
        <taxon>Actinomycetota</taxon>
        <taxon>Actinomycetes</taxon>
        <taxon>Micrococcales</taxon>
        <taxon>Micrococcaceae</taxon>
        <taxon>Paeniglutamicibacter</taxon>
    </lineage>
</organism>
<dbReference type="Gene3D" id="1.10.10.10">
    <property type="entry name" value="Winged helix-like DNA-binding domain superfamily/Winged helix DNA-binding domain"/>
    <property type="match status" value="1"/>
</dbReference>
<dbReference type="InterPro" id="IPR039422">
    <property type="entry name" value="MarR/SlyA-like"/>
</dbReference>
<evidence type="ECO:0000313" key="2">
    <source>
        <dbReference type="EMBL" id="GAA5228173.1"/>
    </source>
</evidence>
<comment type="caution">
    <text evidence="2">The sequence shown here is derived from an EMBL/GenBank/DDBJ whole genome shotgun (WGS) entry which is preliminary data.</text>
</comment>
<dbReference type="PRINTS" id="PR00598">
    <property type="entry name" value="HTHMARR"/>
</dbReference>
<dbReference type="Proteomes" id="UP001501257">
    <property type="component" value="Unassembled WGS sequence"/>
</dbReference>
<evidence type="ECO:0000259" key="1">
    <source>
        <dbReference type="PROSITE" id="PS50995"/>
    </source>
</evidence>
<protein>
    <submittedName>
        <fullName evidence="2">MarR family winged helix-turn-helix transcriptional regulator</fullName>
    </submittedName>
</protein>
<feature type="domain" description="HTH marR-type" evidence="1">
    <location>
        <begin position="41"/>
        <end position="187"/>
    </location>
</feature>
<dbReference type="InterPro" id="IPR036390">
    <property type="entry name" value="WH_DNA-bd_sf"/>
</dbReference>
<name>A0ABP9TQN7_9MICC</name>
<dbReference type="PROSITE" id="PS50995">
    <property type="entry name" value="HTH_MARR_2"/>
    <property type="match status" value="1"/>
</dbReference>
<dbReference type="InterPro" id="IPR000835">
    <property type="entry name" value="HTH_MarR-typ"/>
</dbReference>
<dbReference type="SMART" id="SM00347">
    <property type="entry name" value="HTH_MARR"/>
    <property type="match status" value="1"/>
</dbReference>
<dbReference type="EMBL" id="BAABLK010000035">
    <property type="protein sequence ID" value="GAA5228173.1"/>
    <property type="molecule type" value="Genomic_DNA"/>
</dbReference>
<gene>
    <name evidence="2" type="ORF">GCM10025778_27060</name>
</gene>
<sequence length="204" mass="22665">MGKYDYHSPQRKGAIRLKLEELPKIYDLSASDPRSELIDRSAQSHEELQRIDRIMAEMGRLRAVERKISLASQQYMQLNETDMRAVRFLISAKNTGSFVTPSALAKHLKISTASVTKMIDKMEKAGHVVRTAHPTDRRSLCVEVTNGAHIAAREQVGRHHAARFGAAARLSQAEQETVIRFLAETAHDVEASIASVREPGVPAA</sequence>